<evidence type="ECO:0008006" key="3">
    <source>
        <dbReference type="Google" id="ProtNLM"/>
    </source>
</evidence>
<sequence>MKTILTSHDALISAPEATPSDLISAYYEADTDEIVVSFRDGKVTRISTSEFEELAEATAADYQLLDGTRAGVTCITETVDFAVAATWWRELAK</sequence>
<dbReference type="EMBL" id="JBHZOL010000109">
    <property type="protein sequence ID" value="MFE4108395.1"/>
    <property type="molecule type" value="Genomic_DNA"/>
</dbReference>
<reference evidence="1 2" key="1">
    <citation type="submission" date="2024-10" db="EMBL/GenBank/DDBJ databases">
        <authorList>
            <person name="Ratan Roy A."/>
            <person name="Morales Sandoval P.H."/>
            <person name="De Los Santos Villalobos S."/>
            <person name="Chakraborty S."/>
            <person name="Mukherjee J."/>
        </authorList>
    </citation>
    <scope>NUCLEOTIDE SEQUENCE [LARGE SCALE GENOMIC DNA]</scope>
    <source>
        <strain evidence="1 2">S1</strain>
    </source>
</reference>
<evidence type="ECO:0000313" key="2">
    <source>
        <dbReference type="Proteomes" id="UP001600165"/>
    </source>
</evidence>
<name>A0ABW6IJR4_9CYAN</name>
<dbReference type="Gene3D" id="3.30.2020.40">
    <property type="entry name" value="Uncharacterised protein PF10387, DUF2442"/>
    <property type="match status" value="1"/>
</dbReference>
<dbReference type="Proteomes" id="UP001600165">
    <property type="component" value="Unassembled WGS sequence"/>
</dbReference>
<dbReference type="RefSeq" id="WP_377968026.1">
    <property type="nucleotide sequence ID" value="NZ_JBHZOL010000109.1"/>
</dbReference>
<comment type="caution">
    <text evidence="1">The sequence shown here is derived from an EMBL/GenBank/DDBJ whole genome shotgun (WGS) entry which is preliminary data.</text>
</comment>
<proteinExistence type="predicted"/>
<gene>
    <name evidence="1" type="ORF">ACFVKH_19110</name>
</gene>
<organism evidence="1 2">
    <name type="scientific">Almyronema epifaneia S1</name>
    <dbReference type="NCBI Taxonomy" id="2991925"/>
    <lineage>
        <taxon>Bacteria</taxon>
        <taxon>Bacillati</taxon>
        <taxon>Cyanobacteriota</taxon>
        <taxon>Cyanophyceae</taxon>
        <taxon>Nodosilineales</taxon>
        <taxon>Nodosilineaceae</taxon>
        <taxon>Almyronema</taxon>
        <taxon>Almyronema epifaneia</taxon>
    </lineage>
</organism>
<keyword evidence="2" id="KW-1185">Reference proteome</keyword>
<evidence type="ECO:0000313" key="1">
    <source>
        <dbReference type="EMBL" id="MFE4108395.1"/>
    </source>
</evidence>
<accession>A0ABW6IJR4</accession>
<protein>
    <recommendedName>
        <fullName evidence="3">DUF2283 domain-containing protein</fullName>
    </recommendedName>
</protein>